<sequence>MVSCLTFASTSTQPLILSLRVVSGTAYILEALYAETPPKVASNALWRFSLSYKRRCFFC</sequence>
<name>A0A9D4M3E0_DREPO</name>
<reference evidence="1" key="2">
    <citation type="submission" date="2020-11" db="EMBL/GenBank/DDBJ databases">
        <authorList>
            <person name="McCartney M.A."/>
            <person name="Auch B."/>
            <person name="Kono T."/>
            <person name="Mallez S."/>
            <person name="Becker A."/>
            <person name="Gohl D.M."/>
            <person name="Silverstein K.A.T."/>
            <person name="Koren S."/>
            <person name="Bechman K.B."/>
            <person name="Herman A."/>
            <person name="Abrahante J.E."/>
            <person name="Garbe J."/>
        </authorList>
    </citation>
    <scope>NUCLEOTIDE SEQUENCE</scope>
    <source>
        <strain evidence="1">Duluth1</strain>
        <tissue evidence="1">Whole animal</tissue>
    </source>
</reference>
<reference evidence="1" key="1">
    <citation type="journal article" date="2019" name="bioRxiv">
        <title>The Genome of the Zebra Mussel, Dreissena polymorpha: A Resource for Invasive Species Research.</title>
        <authorList>
            <person name="McCartney M.A."/>
            <person name="Auch B."/>
            <person name="Kono T."/>
            <person name="Mallez S."/>
            <person name="Zhang Y."/>
            <person name="Obille A."/>
            <person name="Becker A."/>
            <person name="Abrahante J.E."/>
            <person name="Garbe J."/>
            <person name="Badalamenti J.P."/>
            <person name="Herman A."/>
            <person name="Mangelson H."/>
            <person name="Liachko I."/>
            <person name="Sullivan S."/>
            <person name="Sone E.D."/>
            <person name="Koren S."/>
            <person name="Silverstein K.A.T."/>
            <person name="Beckman K.B."/>
            <person name="Gohl D.M."/>
        </authorList>
    </citation>
    <scope>NUCLEOTIDE SEQUENCE</scope>
    <source>
        <strain evidence="1">Duluth1</strain>
        <tissue evidence="1">Whole animal</tissue>
    </source>
</reference>
<dbReference type="Proteomes" id="UP000828390">
    <property type="component" value="Unassembled WGS sequence"/>
</dbReference>
<evidence type="ECO:0000313" key="2">
    <source>
        <dbReference type="Proteomes" id="UP000828390"/>
    </source>
</evidence>
<gene>
    <name evidence="1" type="ORF">DPMN_031764</name>
</gene>
<dbReference type="AlphaFoldDB" id="A0A9D4M3E0"/>
<dbReference type="EMBL" id="JAIWYP010000002">
    <property type="protein sequence ID" value="KAH3868614.1"/>
    <property type="molecule type" value="Genomic_DNA"/>
</dbReference>
<accession>A0A9D4M3E0</accession>
<keyword evidence="2" id="KW-1185">Reference proteome</keyword>
<organism evidence="1 2">
    <name type="scientific">Dreissena polymorpha</name>
    <name type="common">Zebra mussel</name>
    <name type="synonym">Mytilus polymorpha</name>
    <dbReference type="NCBI Taxonomy" id="45954"/>
    <lineage>
        <taxon>Eukaryota</taxon>
        <taxon>Metazoa</taxon>
        <taxon>Spiralia</taxon>
        <taxon>Lophotrochozoa</taxon>
        <taxon>Mollusca</taxon>
        <taxon>Bivalvia</taxon>
        <taxon>Autobranchia</taxon>
        <taxon>Heteroconchia</taxon>
        <taxon>Euheterodonta</taxon>
        <taxon>Imparidentia</taxon>
        <taxon>Neoheterodontei</taxon>
        <taxon>Myida</taxon>
        <taxon>Dreissenoidea</taxon>
        <taxon>Dreissenidae</taxon>
        <taxon>Dreissena</taxon>
    </lineage>
</organism>
<proteinExistence type="predicted"/>
<protein>
    <submittedName>
        <fullName evidence="1">Uncharacterized protein</fullName>
    </submittedName>
</protein>
<evidence type="ECO:0000313" key="1">
    <source>
        <dbReference type="EMBL" id="KAH3868614.1"/>
    </source>
</evidence>
<comment type="caution">
    <text evidence="1">The sequence shown here is derived from an EMBL/GenBank/DDBJ whole genome shotgun (WGS) entry which is preliminary data.</text>
</comment>